<gene>
    <name evidence="7 10" type="primary">rnpA</name>
    <name evidence="10" type="ORF">PDM29_07150</name>
</gene>
<dbReference type="RefSeq" id="WP_311193163.1">
    <property type="nucleotide sequence ID" value="NZ_CP115541.1"/>
</dbReference>
<organism evidence="10 11">
    <name type="scientific">Stenotrophomonas oahuensis</name>
    <dbReference type="NCBI Taxonomy" id="3003271"/>
    <lineage>
        <taxon>Bacteria</taxon>
        <taxon>Pseudomonadati</taxon>
        <taxon>Pseudomonadota</taxon>
        <taxon>Gammaproteobacteria</taxon>
        <taxon>Lysobacterales</taxon>
        <taxon>Lysobacteraceae</taxon>
        <taxon>Stenotrophomonas</taxon>
    </lineage>
</organism>
<dbReference type="InterPro" id="IPR020568">
    <property type="entry name" value="Ribosomal_Su5_D2-typ_SF"/>
</dbReference>
<sequence>MPHSAADAILTVSSSDPRKRFPRSARVRTRAEYTTVFNGARRVSDPLMTLHWCQGDKPARLGLAVSRKVDPHAVGRNRIKRVLRDATRHLRPCLKSGDYVVVARAAARTASNDTLRQAFERLLRRLGALPMPGADGTMPPPGGIAPSLSEPAPDAGPAEPPR</sequence>
<keyword evidence="4 7" id="KW-0255">Endonuclease</keyword>
<evidence type="ECO:0000256" key="3">
    <source>
        <dbReference type="ARBA" id="ARBA00022722"/>
    </source>
</evidence>
<evidence type="ECO:0000313" key="11">
    <source>
        <dbReference type="Proteomes" id="UP001302072"/>
    </source>
</evidence>
<dbReference type="HAMAP" id="MF_00227">
    <property type="entry name" value="RNase_P"/>
    <property type="match status" value="1"/>
</dbReference>
<dbReference type="NCBIfam" id="TIGR00188">
    <property type="entry name" value="rnpA"/>
    <property type="match status" value="1"/>
</dbReference>
<dbReference type="InterPro" id="IPR020539">
    <property type="entry name" value="RNase_P_CS"/>
</dbReference>
<dbReference type="EC" id="3.1.26.5" evidence="7 8"/>
<keyword evidence="6 7" id="KW-0694">RNA-binding</keyword>
<dbReference type="PANTHER" id="PTHR33992">
    <property type="entry name" value="RIBONUCLEASE P PROTEIN COMPONENT"/>
    <property type="match status" value="1"/>
</dbReference>
<dbReference type="Gene3D" id="3.30.230.10">
    <property type="match status" value="1"/>
</dbReference>
<evidence type="ECO:0000256" key="2">
    <source>
        <dbReference type="ARBA" id="ARBA00022694"/>
    </source>
</evidence>
<keyword evidence="5 7" id="KW-0378">Hydrolase</keyword>
<proteinExistence type="inferred from homology"/>
<evidence type="ECO:0000256" key="5">
    <source>
        <dbReference type="ARBA" id="ARBA00022801"/>
    </source>
</evidence>
<evidence type="ECO:0000256" key="6">
    <source>
        <dbReference type="ARBA" id="ARBA00022884"/>
    </source>
</evidence>
<evidence type="ECO:0000256" key="9">
    <source>
        <dbReference type="SAM" id="MobiDB-lite"/>
    </source>
</evidence>
<name>A0ABY9YT39_9GAMM</name>
<evidence type="ECO:0000256" key="8">
    <source>
        <dbReference type="NCBIfam" id="TIGR00188"/>
    </source>
</evidence>
<keyword evidence="2 7" id="KW-0819">tRNA processing</keyword>
<accession>A0ABY9YT39</accession>
<keyword evidence="11" id="KW-1185">Reference proteome</keyword>
<dbReference type="InterPro" id="IPR000100">
    <property type="entry name" value="RNase_P"/>
</dbReference>
<comment type="function">
    <text evidence="1 7">RNaseP catalyzes the removal of the 5'-leader sequence from pre-tRNA to produce the mature 5'-terminus. It can also cleave other RNA substrates such as 4.5S RNA. The protein component plays an auxiliary but essential role in vivo by binding to the 5'-leader sequence and broadening the substrate specificity of the ribozyme.</text>
</comment>
<comment type="catalytic activity">
    <reaction evidence="7">
        <text>Endonucleolytic cleavage of RNA, removing 5'-extranucleotides from tRNA precursor.</text>
        <dbReference type="EC" id="3.1.26.5"/>
    </reaction>
</comment>
<dbReference type="SUPFAM" id="SSF54211">
    <property type="entry name" value="Ribosomal protein S5 domain 2-like"/>
    <property type="match status" value="1"/>
</dbReference>
<dbReference type="PANTHER" id="PTHR33992:SF1">
    <property type="entry name" value="RIBONUCLEASE P PROTEIN COMPONENT"/>
    <property type="match status" value="1"/>
</dbReference>
<feature type="compositionally biased region" description="Low complexity" evidence="9">
    <location>
        <begin position="150"/>
        <end position="162"/>
    </location>
</feature>
<evidence type="ECO:0000313" key="10">
    <source>
        <dbReference type="EMBL" id="WNH54047.1"/>
    </source>
</evidence>
<comment type="similarity">
    <text evidence="7">Belongs to the RnpA family.</text>
</comment>
<evidence type="ECO:0000256" key="1">
    <source>
        <dbReference type="ARBA" id="ARBA00002663"/>
    </source>
</evidence>
<feature type="region of interest" description="Disordered" evidence="9">
    <location>
        <begin position="130"/>
        <end position="162"/>
    </location>
</feature>
<dbReference type="InterPro" id="IPR014721">
    <property type="entry name" value="Ribsml_uS5_D2-typ_fold_subgr"/>
</dbReference>
<dbReference type="Proteomes" id="UP001302072">
    <property type="component" value="Chromosome"/>
</dbReference>
<protein>
    <recommendedName>
        <fullName evidence="7 8">Ribonuclease P protein component</fullName>
        <shortName evidence="7">RNase P protein</shortName>
        <shortName evidence="7">RNaseP protein</shortName>
        <ecNumber evidence="7 8">3.1.26.5</ecNumber>
    </recommendedName>
    <alternativeName>
        <fullName evidence="7">Protein C5</fullName>
    </alternativeName>
</protein>
<evidence type="ECO:0000256" key="4">
    <source>
        <dbReference type="ARBA" id="ARBA00022759"/>
    </source>
</evidence>
<evidence type="ECO:0000256" key="7">
    <source>
        <dbReference type="HAMAP-Rule" id="MF_00227"/>
    </source>
</evidence>
<keyword evidence="3 7" id="KW-0540">Nuclease</keyword>
<dbReference type="PROSITE" id="PS00648">
    <property type="entry name" value="RIBONUCLEASE_P"/>
    <property type="match status" value="1"/>
</dbReference>
<reference evidence="10 11" key="1">
    <citation type="submission" date="2022-12" db="EMBL/GenBank/DDBJ databases">
        <title>Two new species, Stenotrophomonas aracearum and Stenotrophomonas oahuensis, isolated from Anthurium (Araceae family) in Hawaii.</title>
        <authorList>
            <person name="Chunag S.C."/>
            <person name="Dobhal S."/>
            <person name="Alvarez A."/>
            <person name="Arif M."/>
        </authorList>
    </citation>
    <scope>NUCLEOTIDE SEQUENCE [LARGE SCALE GENOMIC DNA]</scope>
    <source>
        <strain evidence="10 11">A5586</strain>
    </source>
</reference>
<dbReference type="GO" id="GO:0004526">
    <property type="term" value="F:ribonuclease P activity"/>
    <property type="evidence" value="ECO:0007669"/>
    <property type="project" value="UniProtKB-EC"/>
</dbReference>
<dbReference type="Pfam" id="PF00825">
    <property type="entry name" value="Ribonuclease_P"/>
    <property type="match status" value="1"/>
</dbReference>
<dbReference type="EMBL" id="CP115541">
    <property type="protein sequence ID" value="WNH54047.1"/>
    <property type="molecule type" value="Genomic_DNA"/>
</dbReference>
<comment type="subunit">
    <text evidence="7">Consists of a catalytic RNA component (M1 or rnpB) and a protein subunit.</text>
</comment>